<evidence type="ECO:0000313" key="3">
    <source>
        <dbReference type="Proteomes" id="UP000283063"/>
    </source>
</evidence>
<dbReference type="SUPFAM" id="SSF52540">
    <property type="entry name" value="P-loop containing nucleoside triphosphate hydrolases"/>
    <property type="match status" value="1"/>
</dbReference>
<dbReference type="OrthoDB" id="977108at2"/>
<evidence type="ECO:0000256" key="1">
    <source>
        <dbReference type="ARBA" id="ARBA00022679"/>
    </source>
</evidence>
<dbReference type="InterPro" id="IPR027417">
    <property type="entry name" value="P-loop_NTPase"/>
</dbReference>
<dbReference type="Pfam" id="PF13469">
    <property type="entry name" value="Sulfotransfer_3"/>
    <property type="match status" value="1"/>
</dbReference>
<dbReference type="PANTHER" id="PTHR12788">
    <property type="entry name" value="PROTEIN-TYROSINE SULFOTRANSFERASE 2"/>
    <property type="match status" value="1"/>
</dbReference>
<dbReference type="Gene3D" id="3.40.50.300">
    <property type="entry name" value="P-loop containing nucleotide triphosphate hydrolases"/>
    <property type="match status" value="1"/>
</dbReference>
<reference evidence="2 3" key="1">
    <citation type="submission" date="2018-10" db="EMBL/GenBank/DDBJ databases">
        <title>Parasedimentitalea marina sp. nov., a psychrophilic bacterium isolated from deep seawater of the New Britain Trench.</title>
        <authorList>
            <person name="Cao J."/>
        </authorList>
    </citation>
    <scope>NUCLEOTIDE SEQUENCE [LARGE SCALE GENOMIC DNA]</scope>
    <source>
        <strain evidence="2 3">W43</strain>
    </source>
</reference>
<dbReference type="GO" id="GO:0008476">
    <property type="term" value="F:protein-tyrosine sulfotransferase activity"/>
    <property type="evidence" value="ECO:0007669"/>
    <property type="project" value="InterPro"/>
</dbReference>
<evidence type="ECO:0000313" key="2">
    <source>
        <dbReference type="EMBL" id="AZV79336.1"/>
    </source>
</evidence>
<accession>A0A3T0N5N3</accession>
<gene>
    <name evidence="2" type="ORF">EBB79_16605</name>
</gene>
<dbReference type="PANTHER" id="PTHR12788:SF10">
    <property type="entry name" value="PROTEIN-TYROSINE SULFOTRANSFERASE"/>
    <property type="match status" value="1"/>
</dbReference>
<organism evidence="2 3">
    <name type="scientific">Parasedimentitalea marina</name>
    <dbReference type="NCBI Taxonomy" id="2483033"/>
    <lineage>
        <taxon>Bacteria</taxon>
        <taxon>Pseudomonadati</taxon>
        <taxon>Pseudomonadota</taxon>
        <taxon>Alphaproteobacteria</taxon>
        <taxon>Rhodobacterales</taxon>
        <taxon>Paracoccaceae</taxon>
        <taxon>Parasedimentitalea</taxon>
    </lineage>
</organism>
<proteinExistence type="predicted"/>
<protein>
    <submittedName>
        <fullName evidence="2">Sulfotransferase</fullName>
    </submittedName>
</protein>
<keyword evidence="3" id="KW-1185">Reference proteome</keyword>
<dbReference type="InterPro" id="IPR026634">
    <property type="entry name" value="TPST-like"/>
</dbReference>
<name>A0A3T0N5N3_9RHOB</name>
<dbReference type="Proteomes" id="UP000283063">
    <property type="component" value="Chromosome"/>
</dbReference>
<keyword evidence="1 2" id="KW-0808">Transferase</keyword>
<dbReference type="AlphaFoldDB" id="A0A3T0N5N3"/>
<dbReference type="KEGG" id="sedi:EBB79_16605"/>
<sequence length="321" mass="36902">MQHCSEAKMTPVFVLGVPRSGTTLVRSVMCVLPGVYLPPDEFQLLSVILRPDFDLSNLRNILEQSNFSGHMRRRGIWLSQDELTTVSKHSTAAMAFQALVLQLAKKEGQHNLRYWGDKTPENLFHLTEIFETWPDARIVHVVRDPRDTVLSMKKSWGRSVLRGSVLWRDGLRAFRRQHHSGRTSQIYEIKYENLTNHTNTVLVELAAWLGVEFNPRMVENFTSEERWSSSKATGIQNRSVQWKSALTPQEVLTIEQICYVEMQDAGYEPSTAGEAKEPPHIQLRLAKFFDAFRVVNAYAKERGWAAAIAYKTRQWSISRKI</sequence>
<dbReference type="EMBL" id="CP033219">
    <property type="protein sequence ID" value="AZV79336.1"/>
    <property type="molecule type" value="Genomic_DNA"/>
</dbReference>